<evidence type="ECO:0000313" key="1">
    <source>
        <dbReference type="EMBL" id="QJA49324.1"/>
    </source>
</evidence>
<accession>A0A6H1ZP30</accession>
<protein>
    <submittedName>
        <fullName evidence="1">Uncharacterized protein</fullName>
    </submittedName>
</protein>
<reference evidence="1" key="1">
    <citation type="submission" date="2020-03" db="EMBL/GenBank/DDBJ databases">
        <title>The deep terrestrial virosphere.</title>
        <authorList>
            <person name="Holmfeldt K."/>
            <person name="Nilsson E."/>
            <person name="Simone D."/>
            <person name="Lopez-Fernandez M."/>
            <person name="Wu X."/>
            <person name="de Brujin I."/>
            <person name="Lundin D."/>
            <person name="Andersson A."/>
            <person name="Bertilsson S."/>
            <person name="Dopson M."/>
        </authorList>
    </citation>
    <scope>NUCLEOTIDE SEQUENCE</scope>
    <source>
        <strain evidence="1">TM448A01300</strain>
        <strain evidence="2">TM448B02749</strain>
    </source>
</reference>
<sequence>MAATLVTGYSFSTTEWVTAAKLNALVGSATISGIVNAEIAAAAAIAYSKLALTGYIKNADITAAAGIPYSKLTLTDSIVDADIASASPITYTNMSLTDSILNADINSAALIDLSKLATGASAQVIVVNASAVPAYTTISGDVTIGNTGITSIGAGVITNTDISAAAGIPYSKLTLTGTITNADVSAAAGIVYSKLTLTDSITDADIASASPLTYANMNLADSLLNADIYSSADIIHTKLDFTGFDADSYVSSGNTTTKGKVEIAIASEVNTGTDTDRAISPDALAGSLLGRKIVEVVPFEASTDVAVGDGKAYLVISPALNGMDLVYANALTITTGSSGNTTVMIYNVTDSVDMLDVAITIASGANLGTSGTIASATKNVSVGELLRLDIDSVSTTANAGMIAMMEFQLP</sequence>
<name>A0A6H1ZP30_9ZZZZ</name>
<organism evidence="1">
    <name type="scientific">viral metagenome</name>
    <dbReference type="NCBI Taxonomy" id="1070528"/>
    <lineage>
        <taxon>unclassified sequences</taxon>
        <taxon>metagenomes</taxon>
        <taxon>organismal metagenomes</taxon>
    </lineage>
</organism>
<dbReference type="EMBL" id="MT144947">
    <property type="protein sequence ID" value="QJI01740.1"/>
    <property type="molecule type" value="Genomic_DNA"/>
</dbReference>
<dbReference type="AlphaFoldDB" id="A0A6H1ZP30"/>
<gene>
    <name evidence="1" type="ORF">TM448A01300_0001</name>
    <name evidence="2" type="ORF">TM448B02749_0002</name>
</gene>
<evidence type="ECO:0000313" key="2">
    <source>
        <dbReference type="EMBL" id="QJI01740.1"/>
    </source>
</evidence>
<dbReference type="EMBL" id="MT144131">
    <property type="protein sequence ID" value="QJA49324.1"/>
    <property type="molecule type" value="Genomic_DNA"/>
</dbReference>
<proteinExistence type="predicted"/>